<dbReference type="RefSeq" id="WP_273011452.1">
    <property type="nucleotide sequence ID" value="NZ_DAINLL010000001.1"/>
</dbReference>
<dbReference type="Gene3D" id="3.20.20.70">
    <property type="entry name" value="Aldolase class I"/>
    <property type="match status" value="1"/>
</dbReference>
<accession>A0A101FJ68</accession>
<dbReference type="GO" id="GO:0016832">
    <property type="term" value="F:aldehyde-lyase activity"/>
    <property type="evidence" value="ECO:0007669"/>
    <property type="project" value="InterPro"/>
</dbReference>
<dbReference type="Pfam" id="PF01116">
    <property type="entry name" value="F_bP_aldolase"/>
    <property type="match status" value="1"/>
</dbReference>
<dbReference type="InterPro" id="IPR000771">
    <property type="entry name" value="FBA_II"/>
</dbReference>
<evidence type="ECO:0000313" key="1">
    <source>
        <dbReference type="EMBL" id="HAA84102.1"/>
    </source>
</evidence>
<dbReference type="GO" id="GO:0008270">
    <property type="term" value="F:zinc ion binding"/>
    <property type="evidence" value="ECO:0007669"/>
    <property type="project" value="InterPro"/>
</dbReference>
<sequence length="421" mass="48368">MEKAQILDQLQQNPETIDCLVYQAVFEKRGLLNVLHETLNDLGFRGYSIYPLYREFSKKFLGFTVPAINIRGMTYDIARAIFRTAKRLKAGAFIFEIAKSEIGYTKQPPLEYATVILAAAFRENYRLPIFIQGDHFQLNRKSFFANPEREKENLKNLIKEAISAQFYNIDIDASTLVDLEKEDVFEQQRYNYEVTAEFCDFVRENEPNGIKVTLGGEIGEIGSKNSTPEELRAFMKGLNQSLKKGEGISKISVQTGTTHGGVVLPDGKIAEIKLDFNTLRELSKIAREEFGLAGAVQHGASTLPEEYFSLFPENECVEVHLATGFQNLLYDHPALPSEFRQTIYQYLKNNFKQEWKEGLSEAQFIYKIRKKGFGAFKKEWWDLDLGVKKAILEDMEKLLEKIFLRLNLKDTENLIKDLFNL</sequence>
<dbReference type="SUPFAM" id="SSF51569">
    <property type="entry name" value="Aldolase"/>
    <property type="match status" value="1"/>
</dbReference>
<dbReference type="AlphaFoldDB" id="A0A101FJ68"/>
<dbReference type="PANTHER" id="PTHR30304:SF0">
    <property type="entry name" value="D-TAGATOSE-1,6-BISPHOSPHATE ALDOLASE SUBUNIT GATY-RELATED"/>
    <property type="match status" value="1"/>
</dbReference>
<dbReference type="InterPro" id="IPR013785">
    <property type="entry name" value="Aldolase_TIM"/>
</dbReference>
<organism evidence="1 2">
    <name type="scientific">Thermodesulfobacterium commune</name>
    <dbReference type="NCBI Taxonomy" id="1741"/>
    <lineage>
        <taxon>Bacteria</taxon>
        <taxon>Pseudomonadati</taxon>
        <taxon>Thermodesulfobacteriota</taxon>
        <taxon>Thermodesulfobacteria</taxon>
        <taxon>Thermodesulfobacteriales</taxon>
        <taxon>Thermodesulfobacteriaceae</taxon>
        <taxon>Thermodesulfobacterium</taxon>
    </lineage>
</organism>
<dbReference type="InterPro" id="IPR050246">
    <property type="entry name" value="Class_II_FBP_aldolase"/>
</dbReference>
<gene>
    <name evidence="1" type="ORF">DCE01_04900</name>
</gene>
<evidence type="ECO:0000313" key="2">
    <source>
        <dbReference type="Proteomes" id="UP000257240"/>
    </source>
</evidence>
<name>A0A101FJ68_9BACT</name>
<dbReference type="PANTHER" id="PTHR30304">
    <property type="entry name" value="D-TAGATOSE-1,6-BISPHOSPHATE ALDOLASE"/>
    <property type="match status" value="1"/>
</dbReference>
<comment type="caution">
    <text evidence="1">The sequence shown here is derived from an EMBL/GenBank/DDBJ whole genome shotgun (WGS) entry which is preliminary data.</text>
</comment>
<reference evidence="1 2" key="1">
    <citation type="journal article" date="2018" name="Nat. Biotechnol.">
        <title>A standardized bacterial taxonomy based on genome phylogeny substantially revises the tree of life.</title>
        <authorList>
            <person name="Parks D.H."/>
            <person name="Chuvochina M."/>
            <person name="Waite D.W."/>
            <person name="Rinke C."/>
            <person name="Skarshewski A."/>
            <person name="Chaumeil P.A."/>
            <person name="Hugenholtz P."/>
        </authorList>
    </citation>
    <scope>NUCLEOTIDE SEQUENCE [LARGE SCALE GENOMIC DNA]</scope>
    <source>
        <strain evidence="1">UBA12529</strain>
    </source>
</reference>
<proteinExistence type="predicted"/>
<dbReference type="GO" id="GO:0005975">
    <property type="term" value="P:carbohydrate metabolic process"/>
    <property type="evidence" value="ECO:0007669"/>
    <property type="project" value="InterPro"/>
</dbReference>
<dbReference type="EMBL" id="DLVE01000064">
    <property type="protein sequence ID" value="HAA84102.1"/>
    <property type="molecule type" value="Genomic_DNA"/>
</dbReference>
<dbReference type="Proteomes" id="UP000257240">
    <property type="component" value="Unassembled WGS sequence"/>
</dbReference>
<protein>
    <submittedName>
        <fullName evidence="1">Aldolase</fullName>
    </submittedName>
</protein>